<feature type="signal peptide" evidence="5">
    <location>
        <begin position="1"/>
        <end position="23"/>
    </location>
</feature>
<proteinExistence type="inferred from homology"/>
<evidence type="ECO:0000256" key="2">
    <source>
        <dbReference type="ARBA" id="ARBA00022729"/>
    </source>
</evidence>
<name>A0A4Y7THQ1_COPMI</name>
<dbReference type="GO" id="GO:0016020">
    <property type="term" value="C:membrane"/>
    <property type="evidence" value="ECO:0007669"/>
    <property type="project" value="GOC"/>
</dbReference>
<evidence type="ECO:0000313" key="7">
    <source>
        <dbReference type="EMBL" id="TEB33717.1"/>
    </source>
</evidence>
<comment type="caution">
    <text evidence="7">The sequence shown here is derived from an EMBL/GenBank/DDBJ whole genome shotgun (WGS) entry which is preliminary data.</text>
</comment>
<reference evidence="7 8" key="1">
    <citation type="journal article" date="2019" name="Nat. Ecol. Evol.">
        <title>Megaphylogeny resolves global patterns of mushroom evolution.</title>
        <authorList>
            <person name="Varga T."/>
            <person name="Krizsan K."/>
            <person name="Foldi C."/>
            <person name="Dima B."/>
            <person name="Sanchez-Garcia M."/>
            <person name="Sanchez-Ramirez S."/>
            <person name="Szollosi G.J."/>
            <person name="Szarkandi J.G."/>
            <person name="Papp V."/>
            <person name="Albert L."/>
            <person name="Andreopoulos W."/>
            <person name="Angelini C."/>
            <person name="Antonin V."/>
            <person name="Barry K.W."/>
            <person name="Bougher N.L."/>
            <person name="Buchanan P."/>
            <person name="Buyck B."/>
            <person name="Bense V."/>
            <person name="Catcheside P."/>
            <person name="Chovatia M."/>
            <person name="Cooper J."/>
            <person name="Damon W."/>
            <person name="Desjardin D."/>
            <person name="Finy P."/>
            <person name="Geml J."/>
            <person name="Haridas S."/>
            <person name="Hughes K."/>
            <person name="Justo A."/>
            <person name="Karasinski D."/>
            <person name="Kautmanova I."/>
            <person name="Kiss B."/>
            <person name="Kocsube S."/>
            <person name="Kotiranta H."/>
            <person name="LaButti K.M."/>
            <person name="Lechner B.E."/>
            <person name="Liimatainen K."/>
            <person name="Lipzen A."/>
            <person name="Lukacs Z."/>
            <person name="Mihaltcheva S."/>
            <person name="Morgado L.N."/>
            <person name="Niskanen T."/>
            <person name="Noordeloos M.E."/>
            <person name="Ohm R.A."/>
            <person name="Ortiz-Santana B."/>
            <person name="Ovrebo C."/>
            <person name="Racz N."/>
            <person name="Riley R."/>
            <person name="Savchenko A."/>
            <person name="Shiryaev A."/>
            <person name="Soop K."/>
            <person name="Spirin V."/>
            <person name="Szebenyi C."/>
            <person name="Tomsovsky M."/>
            <person name="Tulloss R.E."/>
            <person name="Uehling J."/>
            <person name="Grigoriev I.V."/>
            <person name="Vagvolgyi C."/>
            <person name="Papp T."/>
            <person name="Martin F.M."/>
            <person name="Miettinen O."/>
            <person name="Hibbett D.S."/>
            <person name="Nagy L.G."/>
        </authorList>
    </citation>
    <scope>NUCLEOTIDE SEQUENCE [LARGE SCALE GENOMIC DNA]</scope>
    <source>
        <strain evidence="7 8">FP101781</strain>
    </source>
</reference>
<dbReference type="GO" id="GO:0004348">
    <property type="term" value="F:glucosylceramidase activity"/>
    <property type="evidence" value="ECO:0007669"/>
    <property type="project" value="InterPro"/>
</dbReference>
<dbReference type="InterPro" id="IPR013780">
    <property type="entry name" value="Glyco_hydro_b"/>
</dbReference>
<feature type="domain" description="Glycosyl hydrolase family 30 TIM-barrel" evidence="6">
    <location>
        <begin position="74"/>
        <end position="374"/>
    </location>
</feature>
<protein>
    <submittedName>
        <fullName evidence="7">Glycoside hydrolase family 30 protein</fullName>
    </submittedName>
</protein>
<evidence type="ECO:0000256" key="4">
    <source>
        <dbReference type="RuleBase" id="RU361188"/>
    </source>
</evidence>
<dbReference type="Gene3D" id="2.60.40.1180">
    <property type="entry name" value="Golgi alpha-mannosidase II"/>
    <property type="match status" value="1"/>
</dbReference>
<dbReference type="Proteomes" id="UP000298030">
    <property type="component" value="Unassembled WGS sequence"/>
</dbReference>
<dbReference type="GO" id="GO:0006680">
    <property type="term" value="P:glucosylceramide catabolic process"/>
    <property type="evidence" value="ECO:0007669"/>
    <property type="project" value="TreeGrafter"/>
</dbReference>
<organism evidence="7 8">
    <name type="scientific">Coprinellus micaceus</name>
    <name type="common">Glistening ink-cap mushroom</name>
    <name type="synonym">Coprinus micaceus</name>
    <dbReference type="NCBI Taxonomy" id="71717"/>
    <lineage>
        <taxon>Eukaryota</taxon>
        <taxon>Fungi</taxon>
        <taxon>Dikarya</taxon>
        <taxon>Basidiomycota</taxon>
        <taxon>Agaricomycotina</taxon>
        <taxon>Agaricomycetes</taxon>
        <taxon>Agaricomycetidae</taxon>
        <taxon>Agaricales</taxon>
        <taxon>Agaricineae</taxon>
        <taxon>Psathyrellaceae</taxon>
        <taxon>Coprinellus</taxon>
    </lineage>
</organism>
<evidence type="ECO:0000256" key="5">
    <source>
        <dbReference type="SAM" id="SignalP"/>
    </source>
</evidence>
<dbReference type="AlphaFoldDB" id="A0A4Y7THQ1"/>
<dbReference type="SUPFAM" id="SSF51445">
    <property type="entry name" value="(Trans)glycosidases"/>
    <property type="match status" value="1"/>
</dbReference>
<evidence type="ECO:0000256" key="3">
    <source>
        <dbReference type="ARBA" id="ARBA00022801"/>
    </source>
</evidence>
<accession>A0A4Y7THQ1</accession>
<dbReference type="InterPro" id="IPR033453">
    <property type="entry name" value="Glyco_hydro_30_TIM-barrel"/>
</dbReference>
<gene>
    <name evidence="7" type="ORF">FA13DRAFT_1729990</name>
</gene>
<dbReference type="EMBL" id="QPFP01000011">
    <property type="protein sequence ID" value="TEB33717.1"/>
    <property type="molecule type" value="Genomic_DNA"/>
</dbReference>
<dbReference type="PANTHER" id="PTHR11069">
    <property type="entry name" value="GLUCOSYLCERAMIDASE"/>
    <property type="match status" value="1"/>
</dbReference>
<keyword evidence="4" id="KW-0326">Glycosidase</keyword>
<evidence type="ECO:0000313" key="8">
    <source>
        <dbReference type="Proteomes" id="UP000298030"/>
    </source>
</evidence>
<evidence type="ECO:0000256" key="1">
    <source>
        <dbReference type="ARBA" id="ARBA00005382"/>
    </source>
</evidence>
<evidence type="ECO:0000259" key="6">
    <source>
        <dbReference type="Pfam" id="PF02055"/>
    </source>
</evidence>
<dbReference type="STRING" id="71717.A0A4Y7THQ1"/>
<keyword evidence="8" id="KW-1185">Reference proteome</keyword>
<dbReference type="InterPro" id="IPR001139">
    <property type="entry name" value="Glyco_hydro_30"/>
</dbReference>
<keyword evidence="2 5" id="KW-0732">Signal</keyword>
<dbReference type="Pfam" id="PF02055">
    <property type="entry name" value="Glyco_hydro_30"/>
    <property type="match status" value="1"/>
</dbReference>
<feature type="chain" id="PRO_5021302454" evidence="5">
    <location>
        <begin position="24"/>
        <end position="507"/>
    </location>
</feature>
<dbReference type="PANTHER" id="PTHR11069:SF23">
    <property type="entry name" value="LYSOSOMAL ACID GLUCOSYLCERAMIDASE"/>
    <property type="match status" value="1"/>
</dbReference>
<comment type="similarity">
    <text evidence="1 4">Belongs to the glycosyl hydrolase 30 family.</text>
</comment>
<dbReference type="InterPro" id="IPR017853">
    <property type="entry name" value="GH"/>
</dbReference>
<keyword evidence="3 4" id="KW-0378">Hydrolase</keyword>
<dbReference type="OrthoDB" id="2160638at2759"/>
<sequence length="507" mass="56273">MLSKASRFVLYPIIFWLTGLAYSQEVWDVLQTTWNRTALLQYQKQSPPIIFSNQPASASANILVKDTEIYQPVLGVGGTLTDSSAQLLRNLKSANTQSYWELIHYMFSPEEGAKSGALSYLRVPLGATDFSAGVYSYDDFDGDLCLNDFTVSIAPDYVFEVLNDIKSVNSMLRVHLLPWSPPAWMKDSGTAFGGSLLPQYVPIYAHYLLKSLQAFESKGILAYAISIQNKPMLETTTHPTARFTPQTEAQVGKALRALMNSKRWKNTKLIGFEQNWDKVGDYPVRLMQNAGSDVFDGVAFHCAAGTVNQQDAFHSAYPEKEIYFTECTGTHGTDWWGDIKWYMDNIFIGSIQHNAQAALMWNLALDGSGNPMLLGASTCGNPGCRGIVTINANGTWNVNQEFYAMAQLAKGTIPRDIGGPVARRIGVAVQGTSSATLRVGAYVTHRAKSTDSLRYSLVVMNWNDSANTKWNPQNVTSTIEFQGKRITYTFPVGVTTLWWYDCNPRAP</sequence>
<dbReference type="Gene3D" id="3.20.20.80">
    <property type="entry name" value="Glycosidases"/>
    <property type="match status" value="1"/>
</dbReference>